<dbReference type="Gene3D" id="1.10.1380.10">
    <property type="entry name" value="Neutral endopeptidase , domain2"/>
    <property type="match status" value="2"/>
</dbReference>
<keyword evidence="3" id="KW-0472">Membrane</keyword>
<dbReference type="InterPro" id="IPR042089">
    <property type="entry name" value="Peptidase_M13_dom_2"/>
</dbReference>
<evidence type="ECO:0000313" key="5">
    <source>
        <dbReference type="Proteomes" id="UP000887540"/>
    </source>
</evidence>
<evidence type="ECO:0000313" key="6">
    <source>
        <dbReference type="WBParaSite" id="ACRNAN_Path_85.g309.t3"/>
    </source>
</evidence>
<keyword evidence="3" id="KW-0812">Transmembrane</keyword>
<organism evidence="5 6">
    <name type="scientific">Acrobeloides nanus</name>
    <dbReference type="NCBI Taxonomy" id="290746"/>
    <lineage>
        <taxon>Eukaryota</taxon>
        <taxon>Metazoa</taxon>
        <taxon>Ecdysozoa</taxon>
        <taxon>Nematoda</taxon>
        <taxon>Chromadorea</taxon>
        <taxon>Rhabditida</taxon>
        <taxon>Tylenchina</taxon>
        <taxon>Cephalobomorpha</taxon>
        <taxon>Cephaloboidea</taxon>
        <taxon>Cephalobidae</taxon>
        <taxon>Acrobeloides</taxon>
    </lineage>
</organism>
<dbReference type="PROSITE" id="PS51885">
    <property type="entry name" value="NEPRILYSIN"/>
    <property type="match status" value="1"/>
</dbReference>
<dbReference type="SUPFAM" id="SSF55486">
    <property type="entry name" value="Metalloproteases ('zincins'), catalytic domain"/>
    <property type="match status" value="1"/>
</dbReference>
<feature type="domain" description="Peptidase M13 N-terminal" evidence="4">
    <location>
        <begin position="228"/>
        <end position="557"/>
    </location>
</feature>
<accession>A0A914CCC7</accession>
<dbReference type="PANTHER" id="PTHR11733">
    <property type="entry name" value="ZINC METALLOPROTEASE FAMILY M13 NEPRILYSIN-RELATED"/>
    <property type="match status" value="1"/>
</dbReference>
<reference evidence="6" key="1">
    <citation type="submission" date="2022-11" db="UniProtKB">
        <authorList>
            <consortium name="WormBaseParasite"/>
        </authorList>
    </citation>
    <scope>IDENTIFICATION</scope>
</reference>
<dbReference type="InterPro" id="IPR008753">
    <property type="entry name" value="Peptidase_M13_N"/>
</dbReference>
<dbReference type="WBParaSite" id="ACRNAN_Path_85.g309.t3">
    <property type="protein sequence ID" value="ACRNAN_Path_85.g309.t3"/>
    <property type="gene ID" value="ACRNAN_Path_85.g309"/>
</dbReference>
<feature type="transmembrane region" description="Helical" evidence="3">
    <location>
        <begin position="168"/>
        <end position="191"/>
    </location>
</feature>
<feature type="region of interest" description="Disordered" evidence="2">
    <location>
        <begin position="118"/>
        <end position="137"/>
    </location>
</feature>
<dbReference type="GO" id="GO:0005886">
    <property type="term" value="C:plasma membrane"/>
    <property type="evidence" value="ECO:0007669"/>
    <property type="project" value="TreeGrafter"/>
</dbReference>
<evidence type="ECO:0000256" key="3">
    <source>
        <dbReference type="SAM" id="Phobius"/>
    </source>
</evidence>
<dbReference type="GO" id="GO:0004222">
    <property type="term" value="F:metalloendopeptidase activity"/>
    <property type="evidence" value="ECO:0007669"/>
    <property type="project" value="InterPro"/>
</dbReference>
<dbReference type="Proteomes" id="UP000887540">
    <property type="component" value="Unplaced"/>
</dbReference>
<evidence type="ECO:0000259" key="4">
    <source>
        <dbReference type="Pfam" id="PF05649"/>
    </source>
</evidence>
<feature type="compositionally biased region" description="Polar residues" evidence="2">
    <location>
        <begin position="126"/>
        <end position="137"/>
    </location>
</feature>
<comment type="similarity">
    <text evidence="1">Belongs to the peptidase M13 family.</text>
</comment>
<keyword evidence="5" id="KW-1185">Reference proteome</keyword>
<dbReference type="PANTHER" id="PTHR11733:SF206">
    <property type="entry name" value="PEPTIDASE M13 N-TERMINAL DOMAIN-CONTAINING PROTEIN"/>
    <property type="match status" value="1"/>
</dbReference>
<protein>
    <submittedName>
        <fullName evidence="6">Peptidase M13 N-terminal domain-containing protein</fullName>
    </submittedName>
</protein>
<sequence length="883" mass="99397">MTTPTENERSPSSPKPEDGAENKPPPPIPEEPPPQLEEYDHEPRIAASPYRESGFNIYGLPPIDDEPIKEEEEAENWRPYSPYSKVYSESLSAPKTLHKGQKPTSLIKKSSDDFEDFLKFEDDSPESNGQENTSPPTIQARVVQILPHDMDEETESRQLTCRRAKCPFLLGMLLGLTILLCIGIFIAWAILSDGFQNMGGLSRVCSSKECIELASQLTESIDPSEKICNNFYRYSCGRFHASNPSIAGKTIDYMTKIRDLLENQLNEIFLNTSPGNANPFSLQFSTSLYQACTNPIRASLQALPLINLLRDLPSCTNPIRASLQALPLINLLRDLPCSPMLPFCSGFSSEYFSWERYVGMMDWYAGSYNLILYDRGPNPQAPSQVLLTFSAIDLSEILGPIKAHVSSLGPKEPTEFEALLSVEIKQRIIQDVQNLLGLDITDTSLLDTNELVEMIVELDNLSTWAKQTANAPPTIISLQEFSQLIDPIDLKSILDASISSIIKWSWSDPVVVNQVEYFRALPRLLSNFSKRTIANYLTIVTSLNLKKYLQFEIYDNSWRTCLKEMSALQPVAGVYAHSRTDLEFSRLFTFFNDLKKYFLTTNHQFEPNVVDTLHKLSIKIGVPKKVLDENYLASVFSTVIIEPEDYFISFIRAMKTQRASELGRIGTVVAPDDAINWPSLEPSLVYNIIENEIVIPIAIFQSPPLAIPLSNAPMSSILATTAVLFYQMMYRIARNAQPNGEPFNSIANCASNAFRQFVMPDVVNPNEFLTLSVEQLHSLELVRLYYRQWKANHQILREQTLPSFEKYSAEQLLLLQYGTLMCSTSGAIRGSAYEAMVNTVVSMNSDFASLFSCPRNSRMLTNVSCPSSKIRIPFKESSVEPFK</sequence>
<keyword evidence="3" id="KW-1133">Transmembrane helix</keyword>
<dbReference type="Gene3D" id="3.40.390.10">
    <property type="entry name" value="Collagenase (Catalytic Domain)"/>
    <property type="match status" value="3"/>
</dbReference>
<name>A0A914CCC7_9BILA</name>
<dbReference type="Pfam" id="PF05649">
    <property type="entry name" value="Peptidase_M13_N"/>
    <property type="match status" value="1"/>
</dbReference>
<evidence type="ECO:0000256" key="1">
    <source>
        <dbReference type="ARBA" id="ARBA00007357"/>
    </source>
</evidence>
<dbReference type="AlphaFoldDB" id="A0A914CCC7"/>
<proteinExistence type="inferred from homology"/>
<feature type="region of interest" description="Disordered" evidence="2">
    <location>
        <begin position="1"/>
        <end position="79"/>
    </location>
</feature>
<feature type="compositionally biased region" description="Pro residues" evidence="2">
    <location>
        <begin position="23"/>
        <end position="35"/>
    </location>
</feature>
<dbReference type="InterPro" id="IPR000718">
    <property type="entry name" value="Peptidase_M13"/>
</dbReference>
<feature type="compositionally biased region" description="Acidic residues" evidence="2">
    <location>
        <begin position="63"/>
        <end position="74"/>
    </location>
</feature>
<evidence type="ECO:0000256" key="2">
    <source>
        <dbReference type="SAM" id="MobiDB-lite"/>
    </source>
</evidence>
<dbReference type="GO" id="GO:0016485">
    <property type="term" value="P:protein processing"/>
    <property type="evidence" value="ECO:0007669"/>
    <property type="project" value="TreeGrafter"/>
</dbReference>
<dbReference type="InterPro" id="IPR024079">
    <property type="entry name" value="MetalloPept_cat_dom_sf"/>
</dbReference>